<dbReference type="SUPFAM" id="SSF52833">
    <property type="entry name" value="Thioredoxin-like"/>
    <property type="match status" value="1"/>
</dbReference>
<comment type="caution">
    <text evidence="2">The sequence shown here is derived from an EMBL/GenBank/DDBJ whole genome shotgun (WGS) entry which is preliminary data.</text>
</comment>
<reference evidence="2 3" key="1">
    <citation type="submission" date="2019-08" db="EMBL/GenBank/DDBJ databases">
        <title>Genomes of Subsaximicrobium wynnwilliamsii strains.</title>
        <authorList>
            <person name="Bowman J.P."/>
        </authorList>
    </citation>
    <scope>NUCLEOTIDE SEQUENCE [LARGE SCALE GENOMIC DNA]</scope>
    <source>
        <strain evidence="2 3">2-80-2</strain>
    </source>
</reference>
<protein>
    <recommendedName>
        <fullName evidence="4">Thioredoxin family protein</fullName>
    </recommendedName>
</protein>
<feature type="chain" id="PRO_5022959647" description="Thioredoxin family protein" evidence="1">
    <location>
        <begin position="19"/>
        <end position="139"/>
    </location>
</feature>
<evidence type="ECO:0000313" key="3">
    <source>
        <dbReference type="Proteomes" id="UP000321578"/>
    </source>
</evidence>
<evidence type="ECO:0000256" key="1">
    <source>
        <dbReference type="SAM" id="SignalP"/>
    </source>
</evidence>
<feature type="signal peptide" evidence="1">
    <location>
        <begin position="1"/>
        <end position="18"/>
    </location>
</feature>
<gene>
    <name evidence="2" type="ORF">ESY86_03720</name>
</gene>
<accession>A0A5C6ZJU7</accession>
<name>A0A5C6ZJU7_9FLAO</name>
<evidence type="ECO:0000313" key="2">
    <source>
        <dbReference type="EMBL" id="TXD90484.1"/>
    </source>
</evidence>
<proteinExistence type="predicted"/>
<evidence type="ECO:0008006" key="4">
    <source>
        <dbReference type="Google" id="ProtNLM"/>
    </source>
</evidence>
<dbReference type="Proteomes" id="UP000321578">
    <property type="component" value="Unassembled WGS sequence"/>
</dbReference>
<dbReference type="AlphaFoldDB" id="A0A5C6ZJU7"/>
<dbReference type="RefSeq" id="WP_147085230.1">
    <property type="nucleotide sequence ID" value="NZ_VORM01000002.1"/>
</dbReference>
<dbReference type="OrthoDB" id="1134712at2"/>
<dbReference type="EMBL" id="VORO01000003">
    <property type="protein sequence ID" value="TXD90484.1"/>
    <property type="molecule type" value="Genomic_DNA"/>
</dbReference>
<keyword evidence="1" id="KW-0732">Signal</keyword>
<keyword evidence="3" id="KW-1185">Reference proteome</keyword>
<organism evidence="2 3">
    <name type="scientific">Subsaximicrobium wynnwilliamsii</name>
    <dbReference type="NCBI Taxonomy" id="291179"/>
    <lineage>
        <taxon>Bacteria</taxon>
        <taxon>Pseudomonadati</taxon>
        <taxon>Bacteroidota</taxon>
        <taxon>Flavobacteriia</taxon>
        <taxon>Flavobacteriales</taxon>
        <taxon>Flavobacteriaceae</taxon>
        <taxon>Subsaximicrobium</taxon>
    </lineage>
</organism>
<dbReference type="InterPro" id="IPR036249">
    <property type="entry name" value="Thioredoxin-like_sf"/>
</dbReference>
<sequence>MKKLLVLLVCALSLQVTAQSSGQNWLTNYKTALTTAASLNQPILTFVTDGSNSKALQLLEQELFDTETFRSLKGKVVFLKMDVTSSNVDARRHATHFTKSESVPALGLVDQYKEMIGEPLNEITSENINAFIALLNTTF</sequence>